<dbReference type="Gene3D" id="1.10.460.10">
    <property type="entry name" value="Topoisomerase I, domain 2"/>
    <property type="match status" value="1"/>
</dbReference>
<reference evidence="5 6" key="1">
    <citation type="submission" date="2016-10" db="EMBL/GenBank/DDBJ databases">
        <authorList>
            <person name="de Groot N.N."/>
        </authorList>
    </citation>
    <scope>NUCLEOTIDE SEQUENCE [LARGE SCALE GENOMIC DNA]</scope>
    <source>
        <strain evidence="5 6">DSM 20581</strain>
    </source>
</reference>
<dbReference type="PANTHER" id="PTHR11390:SF21">
    <property type="entry name" value="DNA TOPOISOMERASE 3-ALPHA"/>
    <property type="match status" value="1"/>
</dbReference>
<dbReference type="SUPFAM" id="SSF57783">
    <property type="entry name" value="Zinc beta-ribbon"/>
    <property type="match status" value="1"/>
</dbReference>
<dbReference type="GO" id="GO:0003677">
    <property type="term" value="F:DNA binding"/>
    <property type="evidence" value="ECO:0007669"/>
    <property type="project" value="UniProtKB-KW"/>
</dbReference>
<dbReference type="Pfam" id="PF01131">
    <property type="entry name" value="Topoisom_bac"/>
    <property type="match status" value="1"/>
</dbReference>
<dbReference type="InterPro" id="IPR013826">
    <property type="entry name" value="Topo_IA_cen_sub3"/>
</dbReference>
<dbReference type="InterPro" id="IPR013497">
    <property type="entry name" value="Topo_IA_cen"/>
</dbReference>
<gene>
    <name evidence="5" type="ORF">SAMN04488506_1782</name>
</gene>
<dbReference type="RefSeq" id="WP_092480812.1">
    <property type="nucleotide sequence ID" value="NZ_FOXW01000006.1"/>
</dbReference>
<dbReference type="GO" id="GO:0006281">
    <property type="term" value="P:DNA repair"/>
    <property type="evidence" value="ECO:0007669"/>
    <property type="project" value="TreeGrafter"/>
</dbReference>
<evidence type="ECO:0000313" key="5">
    <source>
        <dbReference type="EMBL" id="SFQ39052.1"/>
    </source>
</evidence>
<dbReference type="GO" id="GO:0043597">
    <property type="term" value="C:cytoplasmic replication fork"/>
    <property type="evidence" value="ECO:0007669"/>
    <property type="project" value="TreeGrafter"/>
</dbReference>
<dbReference type="PRINTS" id="PR00417">
    <property type="entry name" value="PRTPISMRASEI"/>
</dbReference>
<dbReference type="Gene3D" id="2.70.20.10">
    <property type="entry name" value="Topoisomerase I, domain 3"/>
    <property type="match status" value="1"/>
</dbReference>
<dbReference type="GO" id="GO:0003917">
    <property type="term" value="F:DNA topoisomerase type I (single strand cut, ATP-independent) activity"/>
    <property type="evidence" value="ECO:0007669"/>
    <property type="project" value="InterPro"/>
</dbReference>
<feature type="domain" description="Topo IA-type catalytic" evidence="4">
    <location>
        <begin position="1"/>
        <end position="225"/>
    </location>
</feature>
<keyword evidence="6" id="KW-1185">Reference proteome</keyword>
<dbReference type="PROSITE" id="PS52039">
    <property type="entry name" value="TOPO_IA_2"/>
    <property type="match status" value="1"/>
</dbReference>
<dbReference type="SMART" id="SM00437">
    <property type="entry name" value="TOP1Ac"/>
    <property type="match status" value="1"/>
</dbReference>
<dbReference type="EMBL" id="FOXW01000006">
    <property type="protein sequence ID" value="SFQ39052.1"/>
    <property type="molecule type" value="Genomic_DNA"/>
</dbReference>
<dbReference type="InterPro" id="IPR003602">
    <property type="entry name" value="Topo_IA_DNA-bd_dom"/>
</dbReference>
<evidence type="ECO:0000256" key="1">
    <source>
        <dbReference type="ARBA" id="ARBA00023029"/>
    </source>
</evidence>
<keyword evidence="1" id="KW-0799">Topoisomerase</keyword>
<dbReference type="InterPro" id="IPR025589">
    <property type="entry name" value="Toprim_C_rpt"/>
</dbReference>
<dbReference type="SUPFAM" id="SSF56712">
    <property type="entry name" value="Prokaryotic type I DNA topoisomerase"/>
    <property type="match status" value="1"/>
</dbReference>
<keyword evidence="2" id="KW-0238">DNA-binding</keyword>
<dbReference type="OrthoDB" id="9803554at2"/>
<evidence type="ECO:0000256" key="2">
    <source>
        <dbReference type="ARBA" id="ARBA00023125"/>
    </source>
</evidence>
<dbReference type="GO" id="GO:0006310">
    <property type="term" value="P:DNA recombination"/>
    <property type="evidence" value="ECO:0007669"/>
    <property type="project" value="TreeGrafter"/>
</dbReference>
<dbReference type="Pfam" id="PF13342">
    <property type="entry name" value="Toprim_Crpt"/>
    <property type="match status" value="1"/>
</dbReference>
<evidence type="ECO:0000259" key="4">
    <source>
        <dbReference type="PROSITE" id="PS52039"/>
    </source>
</evidence>
<dbReference type="InterPro" id="IPR023405">
    <property type="entry name" value="Topo_IA_core_domain"/>
</dbReference>
<proteinExistence type="predicted"/>
<dbReference type="Proteomes" id="UP000199136">
    <property type="component" value="Unassembled WGS sequence"/>
</dbReference>
<evidence type="ECO:0000313" key="6">
    <source>
        <dbReference type="Proteomes" id="UP000199136"/>
    </source>
</evidence>
<dbReference type="AlphaFoldDB" id="A0A1I5Y493"/>
<accession>A0A1I5Y493</accession>
<dbReference type="InterPro" id="IPR013825">
    <property type="entry name" value="Topo_IA_cen_sub2"/>
</dbReference>
<dbReference type="InterPro" id="IPR013824">
    <property type="entry name" value="Topo_IA_cen_sub1"/>
</dbReference>
<dbReference type="InterPro" id="IPR000380">
    <property type="entry name" value="Topo_IA"/>
</dbReference>
<name>A0A1I5Y493_9LACT</name>
<dbReference type="GO" id="GO:0006265">
    <property type="term" value="P:DNA topological change"/>
    <property type="evidence" value="ECO:0007669"/>
    <property type="project" value="InterPro"/>
</dbReference>
<evidence type="ECO:0000256" key="3">
    <source>
        <dbReference type="ARBA" id="ARBA00023235"/>
    </source>
</evidence>
<dbReference type="STRING" id="82801.SAMN04488506_1782"/>
<protein>
    <submittedName>
        <fullName evidence="5">C-terminal repeat of topoisomerase</fullName>
    </submittedName>
</protein>
<dbReference type="PANTHER" id="PTHR11390">
    <property type="entry name" value="PROKARYOTIC DNA TOPOISOMERASE"/>
    <property type="match status" value="1"/>
</dbReference>
<dbReference type="Gene3D" id="3.30.65.10">
    <property type="entry name" value="Bacterial Topoisomerase I, domain 1"/>
    <property type="match status" value="1"/>
</dbReference>
<dbReference type="Gene3D" id="1.10.290.10">
    <property type="entry name" value="Topoisomerase I, domain 4"/>
    <property type="match status" value="1"/>
</dbReference>
<keyword evidence="3 5" id="KW-0413">Isomerase</keyword>
<sequence>MLNGSFSQKYFSPELDKLNDTERKIYELILLRTIAIFEKPYRYEETTILTNANGIEFKTTGKVELDKGFKRILSDSKEDKDDKEVLPAVAKSDTVTANFETKQGETKPPKPYTEGTLLTAMKNVGRTLEEENEQDILKETEGIGTEATRASIIENIKNKGYIRLNKKYLEVTEKGITLCEIIKDDPIANASMTAQWEKYLNKIKEEQGTQEAFIDSIGRFIEHTINTVPDNFKNSDIQVHAKKKMDDKMIGTCPKCQHHIVDKGKFLGCDNYPECKFTLPKKWSGKTIPKKNIQELLEKGTTSEIKGFKSKKGKNFNAKLKIVENRVTFDFDK</sequence>
<organism evidence="5 6">
    <name type="scientific">Desemzia incerta</name>
    <dbReference type="NCBI Taxonomy" id="82801"/>
    <lineage>
        <taxon>Bacteria</taxon>
        <taxon>Bacillati</taxon>
        <taxon>Bacillota</taxon>
        <taxon>Bacilli</taxon>
        <taxon>Lactobacillales</taxon>
        <taxon>Carnobacteriaceae</taxon>
        <taxon>Desemzia</taxon>
    </lineage>
</organism>